<organism evidence="1 2">
    <name type="scientific">Haladaptatus pallidirubidus</name>
    <dbReference type="NCBI Taxonomy" id="1008152"/>
    <lineage>
        <taxon>Archaea</taxon>
        <taxon>Methanobacteriati</taxon>
        <taxon>Methanobacteriota</taxon>
        <taxon>Stenosarchaea group</taxon>
        <taxon>Halobacteria</taxon>
        <taxon>Halobacteriales</taxon>
        <taxon>Haladaptataceae</taxon>
        <taxon>Haladaptatus</taxon>
    </lineage>
</organism>
<proteinExistence type="predicted"/>
<dbReference type="AlphaFoldDB" id="A0AAV3URU6"/>
<evidence type="ECO:0000313" key="2">
    <source>
        <dbReference type="Proteomes" id="UP001501729"/>
    </source>
</evidence>
<keyword evidence="2" id="KW-1185">Reference proteome</keyword>
<protein>
    <submittedName>
        <fullName evidence="1">Uncharacterized protein</fullName>
    </submittedName>
</protein>
<accession>A0AAV3URU6</accession>
<reference evidence="1 2" key="1">
    <citation type="journal article" date="2019" name="Int. J. Syst. Evol. Microbiol.">
        <title>The Global Catalogue of Microorganisms (GCM) 10K type strain sequencing project: providing services to taxonomists for standard genome sequencing and annotation.</title>
        <authorList>
            <consortium name="The Broad Institute Genomics Platform"/>
            <consortium name="The Broad Institute Genome Sequencing Center for Infectious Disease"/>
            <person name="Wu L."/>
            <person name="Ma J."/>
        </authorList>
    </citation>
    <scope>NUCLEOTIDE SEQUENCE [LARGE SCALE GENOMIC DNA]</scope>
    <source>
        <strain evidence="1 2">JCM 17504</strain>
    </source>
</reference>
<dbReference type="EMBL" id="BAABKX010000030">
    <property type="protein sequence ID" value="GAA5064580.1"/>
    <property type="molecule type" value="Genomic_DNA"/>
</dbReference>
<name>A0AAV3URU6_9EURY</name>
<sequence>MSSNFVSKILPFDQSKANNDDCKAKDSPNGDYLTKNNSAHSRCNEWNCIANEVRSNWSGAIDEAVIGRKSNRRCRHPNPKDCYEGSNC</sequence>
<dbReference type="Proteomes" id="UP001501729">
    <property type="component" value="Unassembled WGS sequence"/>
</dbReference>
<comment type="caution">
    <text evidence="1">The sequence shown here is derived from an EMBL/GenBank/DDBJ whole genome shotgun (WGS) entry which is preliminary data.</text>
</comment>
<evidence type="ECO:0000313" key="1">
    <source>
        <dbReference type="EMBL" id="GAA5064580.1"/>
    </source>
</evidence>
<gene>
    <name evidence="1" type="ORF">GCM10025751_54340</name>
</gene>